<reference evidence="1" key="1">
    <citation type="submission" date="2024-03" db="EMBL/GenBank/DDBJ databases">
        <title>This phage originates from the Bacteriophage catalogue of the Bacteriophage Competence Centre, Department of Microbiology und Biotechnology, Max Rubner-Institut, Kiel, Germany.</title>
        <authorList>
            <person name="Sprotte S."/>
            <person name="Brinks E."/>
        </authorList>
    </citation>
    <scope>NUCLEOTIDE SEQUENCE</scope>
</reference>
<name>A0AAU8BSL9_9VIRU</name>
<protein>
    <submittedName>
        <fullName evidence="1">Uncharacterized protein</fullName>
    </submittedName>
</protein>
<accession>A0AAU8BSL9</accession>
<dbReference type="EMBL" id="PP554575">
    <property type="protein sequence ID" value="XCD29179.1"/>
    <property type="molecule type" value="Genomic_DNA"/>
</dbReference>
<sequence length="30" mass="3678">MIISDCLRKMLTPELIYVMQFTRIIILCRY</sequence>
<evidence type="ECO:0000313" key="1">
    <source>
        <dbReference type="EMBL" id="XCD29179.1"/>
    </source>
</evidence>
<proteinExistence type="predicted"/>
<organism evidence="1">
    <name type="scientific">Escherichia phage PMBT16</name>
    <dbReference type="NCBI Taxonomy" id="3137282"/>
    <lineage>
        <taxon>Viruses</taxon>
    </lineage>
</organism>